<protein>
    <recommendedName>
        <fullName evidence="3">Transmembrane protein</fullName>
    </recommendedName>
</protein>
<dbReference type="EMBL" id="JAPFFF010000012">
    <property type="protein sequence ID" value="KAK8876400.1"/>
    <property type="molecule type" value="Genomic_DNA"/>
</dbReference>
<proteinExistence type="predicted"/>
<sequence length="212" mass="24953">MKPIEHLLLLLLLLLILISIKIKRILMFLFSKQNLVYIYILDIQKPTKILSDSKYECLFKVNDALDFHRFRYYPWKTDIYTFFGFSNQQTMNRSISLSSIRSGSIDHKEYLYKSKINGLQQENTRNQSTSIQQQSQSTSIQQQNHFSYIQQPNQSTSGQQQIQDAGKCFNSNENISIEEPLFCPNSDLYYFILKRTAIHLNIVFSEISILWV</sequence>
<comment type="caution">
    <text evidence="1">The sequence shown here is derived from an EMBL/GenBank/DDBJ whole genome shotgun (WGS) entry which is preliminary data.</text>
</comment>
<reference evidence="1 2" key="1">
    <citation type="submission" date="2024-04" db="EMBL/GenBank/DDBJ databases">
        <title>Tritrichomonas musculus Genome.</title>
        <authorList>
            <person name="Alves-Ferreira E."/>
            <person name="Grigg M."/>
            <person name="Lorenzi H."/>
            <person name="Galac M."/>
        </authorList>
    </citation>
    <scope>NUCLEOTIDE SEQUENCE [LARGE SCALE GENOMIC DNA]</scope>
    <source>
        <strain evidence="1 2">EAF2021</strain>
    </source>
</reference>
<keyword evidence="2" id="KW-1185">Reference proteome</keyword>
<gene>
    <name evidence="1" type="ORF">M9Y10_006604</name>
</gene>
<evidence type="ECO:0008006" key="3">
    <source>
        <dbReference type="Google" id="ProtNLM"/>
    </source>
</evidence>
<evidence type="ECO:0000313" key="2">
    <source>
        <dbReference type="Proteomes" id="UP001470230"/>
    </source>
</evidence>
<evidence type="ECO:0000313" key="1">
    <source>
        <dbReference type="EMBL" id="KAK8876400.1"/>
    </source>
</evidence>
<dbReference type="Proteomes" id="UP001470230">
    <property type="component" value="Unassembled WGS sequence"/>
</dbReference>
<organism evidence="1 2">
    <name type="scientific">Tritrichomonas musculus</name>
    <dbReference type="NCBI Taxonomy" id="1915356"/>
    <lineage>
        <taxon>Eukaryota</taxon>
        <taxon>Metamonada</taxon>
        <taxon>Parabasalia</taxon>
        <taxon>Tritrichomonadida</taxon>
        <taxon>Tritrichomonadidae</taxon>
        <taxon>Tritrichomonas</taxon>
    </lineage>
</organism>
<accession>A0ABR2JGX0</accession>
<name>A0ABR2JGX0_9EUKA</name>